<dbReference type="OrthoDB" id="9783403at2"/>
<accession>S7USS5</accession>
<evidence type="ECO:0000256" key="3">
    <source>
        <dbReference type="ARBA" id="ARBA00022692"/>
    </source>
</evidence>
<dbReference type="AlphaFoldDB" id="S7USS5"/>
<keyword evidence="2" id="KW-1003">Cell membrane</keyword>
<protein>
    <submittedName>
        <fullName evidence="7">Permease YjgP/YjgQ family protein</fullName>
    </submittedName>
</protein>
<dbReference type="STRING" id="897.B2D07_09450"/>
<keyword evidence="4 6" id="KW-1133">Transmembrane helix</keyword>
<sequence length="365" mass="40825">MPILYRYVIHQILRYAAVILVIVVGIYLVVDFFERIDNFIEAGLPVSRTLVYLAYKIPTIIAQILPVALLLAVMVTLGLMGKHNEVVALKSGGISYHRLVRPLVGVGVLFSLLLFITAEVFVPVTAAKSNAIWWEEVKQRSAVLSREKNIWLKDDQRIAHIKFYDRDAGTAHGITVYVFDEAFRMVRRIDAATAVYEPSHARGIGHWQLFELMEQVLDPASGQYWVSSEDGPLGFSLGITPENLETVVKKSEEMSLPELRAYIRRIESEGYDATRYRVDLYAKTAFPFVCVILSLVSAGIAGRRNVRDGLPVGITYGIGIAFLYWIFYSFCISIGYGGMIPPAVAAWTANFLFLCLAVFVLMSVA</sequence>
<dbReference type="GO" id="GO:0015920">
    <property type="term" value="P:lipopolysaccharide transport"/>
    <property type="evidence" value="ECO:0007669"/>
    <property type="project" value="TreeGrafter"/>
</dbReference>
<evidence type="ECO:0000256" key="5">
    <source>
        <dbReference type="ARBA" id="ARBA00023136"/>
    </source>
</evidence>
<dbReference type="InterPro" id="IPR005495">
    <property type="entry name" value="LptG/LptF_permease"/>
</dbReference>
<dbReference type="GO" id="GO:0055085">
    <property type="term" value="P:transmembrane transport"/>
    <property type="evidence" value="ECO:0007669"/>
    <property type="project" value="InterPro"/>
</dbReference>
<feature type="transmembrane region" description="Helical" evidence="6">
    <location>
        <begin position="99"/>
        <end position="122"/>
    </location>
</feature>
<dbReference type="EMBL" id="ATHJ01000108">
    <property type="protein sequence ID" value="EPR35333.1"/>
    <property type="molecule type" value="Genomic_DNA"/>
</dbReference>
<dbReference type="PANTHER" id="PTHR33529:SF6">
    <property type="entry name" value="YJGP_YJGQ FAMILY PERMEASE"/>
    <property type="match status" value="1"/>
</dbReference>
<feature type="transmembrane region" description="Helical" evidence="6">
    <location>
        <begin position="285"/>
        <end position="302"/>
    </location>
</feature>
<keyword evidence="3 6" id="KW-0812">Transmembrane</keyword>
<dbReference type="PANTHER" id="PTHR33529">
    <property type="entry name" value="SLR0882 PROTEIN-RELATED"/>
    <property type="match status" value="1"/>
</dbReference>
<evidence type="ECO:0000256" key="2">
    <source>
        <dbReference type="ARBA" id="ARBA00022475"/>
    </source>
</evidence>
<evidence type="ECO:0000256" key="4">
    <source>
        <dbReference type="ARBA" id="ARBA00022989"/>
    </source>
</evidence>
<reference evidence="7 8" key="1">
    <citation type="journal article" date="2013" name="Genome Announc.">
        <title>Draft genome sequences for three mercury-methylating, sulfate-reducing bacteria.</title>
        <authorList>
            <person name="Brown S.D."/>
            <person name="Hurt R.A.Jr."/>
            <person name="Gilmour C.C."/>
            <person name="Elias D.A."/>
        </authorList>
    </citation>
    <scope>NUCLEOTIDE SEQUENCE [LARGE SCALE GENOMIC DNA]</scope>
    <source>
        <strain evidence="7 8">DSM 2059</strain>
    </source>
</reference>
<dbReference type="Pfam" id="PF03739">
    <property type="entry name" value="LptF_LptG"/>
    <property type="match status" value="1"/>
</dbReference>
<evidence type="ECO:0000256" key="1">
    <source>
        <dbReference type="ARBA" id="ARBA00004651"/>
    </source>
</evidence>
<feature type="transmembrane region" description="Helical" evidence="6">
    <location>
        <begin position="344"/>
        <end position="364"/>
    </location>
</feature>
<evidence type="ECO:0000256" key="6">
    <source>
        <dbReference type="SAM" id="Phobius"/>
    </source>
</evidence>
<comment type="caution">
    <text evidence="7">The sequence shown here is derived from an EMBL/GenBank/DDBJ whole genome shotgun (WGS) entry which is preliminary data.</text>
</comment>
<dbReference type="GO" id="GO:0043190">
    <property type="term" value="C:ATP-binding cassette (ABC) transporter complex"/>
    <property type="evidence" value="ECO:0007669"/>
    <property type="project" value="InterPro"/>
</dbReference>
<dbReference type="eggNOG" id="COG0795">
    <property type="taxonomic scope" value="Bacteria"/>
</dbReference>
<dbReference type="Proteomes" id="UP000014977">
    <property type="component" value="Unassembled WGS sequence"/>
</dbReference>
<evidence type="ECO:0000313" key="8">
    <source>
        <dbReference type="Proteomes" id="UP000014977"/>
    </source>
</evidence>
<name>S7USS5_DESML</name>
<proteinExistence type="predicted"/>
<dbReference type="RefSeq" id="WP_020878237.1">
    <property type="nucleotide sequence ID" value="NZ_ATHJ01000108.1"/>
</dbReference>
<evidence type="ECO:0000313" key="7">
    <source>
        <dbReference type="EMBL" id="EPR35333.1"/>
    </source>
</evidence>
<feature type="transmembrane region" description="Helical" evidence="6">
    <location>
        <begin position="53"/>
        <end position="79"/>
    </location>
</feature>
<organism evidence="7 8">
    <name type="scientific">Desulfococcus multivorans DSM 2059</name>
    <dbReference type="NCBI Taxonomy" id="1121405"/>
    <lineage>
        <taxon>Bacteria</taxon>
        <taxon>Pseudomonadati</taxon>
        <taxon>Thermodesulfobacteriota</taxon>
        <taxon>Desulfobacteria</taxon>
        <taxon>Desulfobacterales</taxon>
        <taxon>Desulfococcaceae</taxon>
        <taxon>Desulfococcus</taxon>
    </lineage>
</organism>
<dbReference type="NCBIfam" id="TIGR04408">
    <property type="entry name" value="LptG_lptG"/>
    <property type="match status" value="1"/>
</dbReference>
<keyword evidence="5 6" id="KW-0472">Membrane</keyword>
<comment type="subcellular location">
    <subcellularLocation>
        <location evidence="1">Cell membrane</location>
        <topology evidence="1">Multi-pass membrane protein</topology>
    </subcellularLocation>
</comment>
<keyword evidence="8" id="KW-1185">Reference proteome</keyword>
<feature type="transmembrane region" description="Helical" evidence="6">
    <location>
        <begin position="314"/>
        <end position="338"/>
    </location>
</feature>
<feature type="transmembrane region" description="Helical" evidence="6">
    <location>
        <begin position="12"/>
        <end position="33"/>
    </location>
</feature>
<dbReference type="InterPro" id="IPR030923">
    <property type="entry name" value="LptG"/>
</dbReference>
<gene>
    <name evidence="7" type="ORF">dsmv_3147</name>
</gene>